<accession>A0ABT0CAJ4</accession>
<evidence type="ECO:0000313" key="9">
    <source>
        <dbReference type="Proteomes" id="UP000830835"/>
    </source>
</evidence>
<dbReference type="HAMAP" id="MF_01369_B">
    <property type="entry name" value="Ribosomal_uL23_B"/>
    <property type="match status" value="1"/>
</dbReference>
<dbReference type="SUPFAM" id="SSF54189">
    <property type="entry name" value="Ribosomal proteins S24e, L23 and L15e"/>
    <property type="match status" value="1"/>
</dbReference>
<dbReference type="EMBL" id="JAFIRA010000016">
    <property type="protein sequence ID" value="MCJ2542807.1"/>
    <property type="molecule type" value="Genomic_DNA"/>
</dbReference>
<dbReference type="NCBIfam" id="NF004368">
    <property type="entry name" value="PRK05738.3-4"/>
    <property type="match status" value="1"/>
</dbReference>
<evidence type="ECO:0000256" key="3">
    <source>
        <dbReference type="ARBA" id="ARBA00022884"/>
    </source>
</evidence>
<keyword evidence="9" id="KW-1185">Reference proteome</keyword>
<keyword evidence="2 6" id="KW-0699">rRNA-binding</keyword>
<evidence type="ECO:0000313" key="8">
    <source>
        <dbReference type="EMBL" id="MCJ2542807.1"/>
    </source>
</evidence>
<dbReference type="Gene3D" id="3.30.70.330">
    <property type="match status" value="1"/>
</dbReference>
<dbReference type="PROSITE" id="PS00050">
    <property type="entry name" value="RIBOSOMAL_L23"/>
    <property type="match status" value="1"/>
</dbReference>
<dbReference type="GO" id="GO:0005840">
    <property type="term" value="C:ribosome"/>
    <property type="evidence" value="ECO:0007669"/>
    <property type="project" value="UniProtKB-KW"/>
</dbReference>
<gene>
    <name evidence="6" type="primary">rplW</name>
    <name evidence="6" type="synonym">rpl23</name>
    <name evidence="8" type="ORF">JX360_07780</name>
</gene>
<keyword evidence="5 6" id="KW-0687">Ribonucleoprotein</keyword>
<dbReference type="InterPro" id="IPR001014">
    <property type="entry name" value="Ribosomal_uL23_CS"/>
</dbReference>
<comment type="function">
    <text evidence="6">One of the early assembly proteins it binds 23S rRNA. One of the proteins that surrounds the polypeptide exit tunnel on the outside of the ribosome. Forms the main docking site for trigger factor binding to the ribosome.</text>
</comment>
<protein>
    <recommendedName>
        <fullName evidence="6">Large ribosomal subunit protein uL23</fullName>
    </recommendedName>
</protein>
<organism evidence="8 9">
    <name type="scientific">Thermostichus vulcanus str. 'Rupite'</name>
    <dbReference type="NCBI Taxonomy" id="2813851"/>
    <lineage>
        <taxon>Bacteria</taxon>
        <taxon>Bacillati</taxon>
        <taxon>Cyanobacteriota</taxon>
        <taxon>Cyanophyceae</taxon>
        <taxon>Thermostichales</taxon>
        <taxon>Thermostichaceae</taxon>
        <taxon>Thermostichus</taxon>
    </lineage>
</organism>
<comment type="similarity">
    <text evidence="1 6 7">Belongs to the universal ribosomal protein uL23 family.</text>
</comment>
<evidence type="ECO:0000256" key="7">
    <source>
        <dbReference type="RuleBase" id="RU003934"/>
    </source>
</evidence>
<dbReference type="Proteomes" id="UP000830835">
    <property type="component" value="Unassembled WGS sequence"/>
</dbReference>
<comment type="caution">
    <text evidence="8">The sequence shown here is derived from an EMBL/GenBank/DDBJ whole genome shotgun (WGS) entry which is preliminary data.</text>
</comment>
<evidence type="ECO:0000256" key="2">
    <source>
        <dbReference type="ARBA" id="ARBA00022730"/>
    </source>
</evidence>
<evidence type="ECO:0000256" key="5">
    <source>
        <dbReference type="ARBA" id="ARBA00023274"/>
    </source>
</evidence>
<proteinExistence type="inferred from homology"/>
<evidence type="ECO:0000256" key="6">
    <source>
        <dbReference type="HAMAP-Rule" id="MF_01369"/>
    </source>
</evidence>
<reference evidence="8" key="1">
    <citation type="submission" date="2021-02" db="EMBL/GenBank/DDBJ databases">
        <title>The CRISPR/cas machinery reduction and long-range gene transfer in the hot spring cyanobacterium Synechococcus.</title>
        <authorList>
            <person name="Dvorak P."/>
            <person name="Jahodarova E."/>
            <person name="Hasler P."/>
            <person name="Poulickova A."/>
        </authorList>
    </citation>
    <scope>NUCLEOTIDE SEQUENCE</scope>
    <source>
        <strain evidence="8">Rupite</strain>
    </source>
</reference>
<comment type="subunit">
    <text evidence="6">Part of the 50S ribosomal subunit. Contacts protein L29, and trigger factor when it is bound to the ribosome.</text>
</comment>
<dbReference type="NCBIfam" id="NF004363">
    <property type="entry name" value="PRK05738.2-4"/>
    <property type="match status" value="1"/>
</dbReference>
<dbReference type="RefSeq" id="WP_244350086.1">
    <property type="nucleotide sequence ID" value="NZ_JAFIRA010000016.1"/>
</dbReference>
<dbReference type="PANTHER" id="PTHR11620">
    <property type="entry name" value="60S RIBOSOMAL PROTEIN L23A"/>
    <property type="match status" value="1"/>
</dbReference>
<dbReference type="InterPro" id="IPR012677">
    <property type="entry name" value="Nucleotide-bd_a/b_plait_sf"/>
</dbReference>
<dbReference type="InterPro" id="IPR012678">
    <property type="entry name" value="Ribosomal_uL23/eL15/eS24_sf"/>
</dbReference>
<keyword evidence="4 6" id="KW-0689">Ribosomal protein</keyword>
<name>A0ABT0CAJ4_THEVL</name>
<evidence type="ECO:0000256" key="1">
    <source>
        <dbReference type="ARBA" id="ARBA00006700"/>
    </source>
</evidence>
<dbReference type="InterPro" id="IPR013025">
    <property type="entry name" value="Ribosomal_uL23-like"/>
</dbReference>
<evidence type="ECO:0000256" key="4">
    <source>
        <dbReference type="ARBA" id="ARBA00022980"/>
    </source>
</evidence>
<dbReference type="Pfam" id="PF00276">
    <property type="entry name" value="Ribosomal_L23"/>
    <property type="match status" value="1"/>
</dbReference>
<sequence length="99" mass="11264">MTESKRILADVLLRPIITEKATVLMEQRKYTFEVMPTATKPLIRAAVEEMFGVRVTSVNTLKPARKQRRVGRFVGYRTRPKRAVVTLAEGDSITLFPDT</sequence>
<keyword evidence="3 6" id="KW-0694">RNA-binding</keyword>